<evidence type="ECO:0000313" key="2">
    <source>
        <dbReference type="EMBL" id="EGY18421.1"/>
    </source>
</evidence>
<dbReference type="Proteomes" id="UP000001611">
    <property type="component" value="Chromosome 1"/>
</dbReference>
<proteinExistence type="predicted"/>
<keyword evidence="3" id="KW-1185">Reference proteome</keyword>
<dbReference type="OrthoDB" id="10365986at2759"/>
<dbReference type="RefSeq" id="XP_009649367.1">
    <property type="nucleotide sequence ID" value="XM_009651072.1"/>
</dbReference>
<evidence type="ECO:0000256" key="1">
    <source>
        <dbReference type="SAM" id="MobiDB-lite"/>
    </source>
</evidence>
<dbReference type="InParanoid" id="G2XF23"/>
<dbReference type="eggNOG" id="ENOG502T5H9">
    <property type="taxonomic scope" value="Eukaryota"/>
</dbReference>
<sequence length="200" mass="21013">MSGSSSAAAAQGGGGVAQGPDLELSRQSTSQELPASLLLLSGSRAVWTLMLRARASAGPPQRFLTGSAGFCHDEPTCTCWGHWMHWVAAPIVPMGNGLLVFHGGLARDGNRAFTAKPGDCWLATSFRLLIAICYEVLLGSSKAKARWVDFAAYPVAHLGMCIRMGTCISATEQKIDTHRSGIPSPSKGVPTGMGRQGWSG</sequence>
<feature type="compositionally biased region" description="Low complexity" evidence="1">
    <location>
        <begin position="1"/>
        <end position="10"/>
    </location>
</feature>
<dbReference type="AlphaFoldDB" id="G2XF23"/>
<dbReference type="GeneID" id="20710218"/>
<gene>
    <name evidence="2" type="ORF">VDAG_08755</name>
</gene>
<reference evidence="2 3" key="1">
    <citation type="submission" date="2008-03" db="EMBL/GenBank/DDBJ databases">
        <title>The Genome Sequence of Verticillium dahliae VdLs.17.</title>
        <authorList>
            <consortium name="The Broad Institute Genome Sequencing Platform"/>
            <person name="Ma L.-J.J."/>
            <person name="Klosterman S.J."/>
            <person name="Subbarao K."/>
            <person name="Dobinson K."/>
            <person name="Veronese P."/>
            <person name="Kang S."/>
            <person name="Gold S.E."/>
            <person name="Young S."/>
            <person name="Jaffe D."/>
            <person name="Gnerre S."/>
            <person name="Berlin A."/>
            <person name="Heiman D."/>
            <person name="Hepburn T."/>
            <person name="Sykes S."/>
            <person name="Alvarado L."/>
            <person name="Kodira C.D."/>
            <person name="Lander E."/>
            <person name="Galagan J."/>
            <person name="Nusbaum C."/>
            <person name="Birren B."/>
        </authorList>
    </citation>
    <scope>NUCLEOTIDE SEQUENCE [LARGE SCALE GENOMIC DNA]</scope>
    <source>
        <strain evidence="3">VdLs.17 / ATCC MYA-4575 / FGSC 10137</strain>
    </source>
</reference>
<organism evidence="2 3">
    <name type="scientific">Verticillium dahliae (strain VdLs.17 / ATCC MYA-4575 / FGSC 10137)</name>
    <name type="common">Verticillium wilt</name>
    <dbReference type="NCBI Taxonomy" id="498257"/>
    <lineage>
        <taxon>Eukaryota</taxon>
        <taxon>Fungi</taxon>
        <taxon>Dikarya</taxon>
        <taxon>Ascomycota</taxon>
        <taxon>Pezizomycotina</taxon>
        <taxon>Sordariomycetes</taxon>
        <taxon>Hypocreomycetidae</taxon>
        <taxon>Glomerellales</taxon>
        <taxon>Plectosphaerellaceae</taxon>
        <taxon>Verticillium</taxon>
    </lineage>
</organism>
<feature type="region of interest" description="Disordered" evidence="1">
    <location>
        <begin position="1"/>
        <end position="22"/>
    </location>
</feature>
<dbReference type="HOGENOM" id="CLU_111697_0_0_1"/>
<feature type="region of interest" description="Disordered" evidence="1">
    <location>
        <begin position="177"/>
        <end position="200"/>
    </location>
</feature>
<dbReference type="KEGG" id="vda:VDAG_08755"/>
<accession>G2XF23</accession>
<evidence type="ECO:0000313" key="3">
    <source>
        <dbReference type="Proteomes" id="UP000001611"/>
    </source>
</evidence>
<protein>
    <submittedName>
        <fullName evidence="2">Uncharacterized protein</fullName>
    </submittedName>
</protein>
<name>G2XF23_VERDV</name>
<dbReference type="EMBL" id="DS572716">
    <property type="protein sequence ID" value="EGY18421.1"/>
    <property type="molecule type" value="Genomic_DNA"/>
</dbReference>